<keyword evidence="3" id="KW-1185">Reference proteome</keyword>
<name>A0A9D4NCU0_DREPO</name>
<protein>
    <submittedName>
        <fullName evidence="2">Uncharacterized protein</fullName>
    </submittedName>
</protein>
<evidence type="ECO:0000313" key="2">
    <source>
        <dbReference type="EMBL" id="KAH3894063.1"/>
    </source>
</evidence>
<evidence type="ECO:0000313" key="3">
    <source>
        <dbReference type="Proteomes" id="UP000828390"/>
    </source>
</evidence>
<feature type="region of interest" description="Disordered" evidence="1">
    <location>
        <begin position="43"/>
        <end position="65"/>
    </location>
</feature>
<dbReference type="Proteomes" id="UP000828390">
    <property type="component" value="Unassembled WGS sequence"/>
</dbReference>
<organism evidence="2 3">
    <name type="scientific">Dreissena polymorpha</name>
    <name type="common">Zebra mussel</name>
    <name type="synonym">Mytilus polymorpha</name>
    <dbReference type="NCBI Taxonomy" id="45954"/>
    <lineage>
        <taxon>Eukaryota</taxon>
        <taxon>Metazoa</taxon>
        <taxon>Spiralia</taxon>
        <taxon>Lophotrochozoa</taxon>
        <taxon>Mollusca</taxon>
        <taxon>Bivalvia</taxon>
        <taxon>Autobranchia</taxon>
        <taxon>Heteroconchia</taxon>
        <taxon>Euheterodonta</taxon>
        <taxon>Imparidentia</taxon>
        <taxon>Neoheterodontei</taxon>
        <taxon>Myida</taxon>
        <taxon>Dreissenoidea</taxon>
        <taxon>Dreissenidae</taxon>
        <taxon>Dreissena</taxon>
    </lineage>
</organism>
<dbReference type="AlphaFoldDB" id="A0A9D4NCU0"/>
<accession>A0A9D4NCU0</accession>
<proteinExistence type="predicted"/>
<sequence>MSPYYIKELIDTNESALTKMNTLLADRRRQLFVRIHPLHARRNSENVQRQCPHRRSRQNDGHPPMKGALVVADCLVTIEWHLHMDVSVKNGDDELTANFEDFFYPALNKESLPTGASAPSQTTTSRRMTMSSLVNGVQLSTSPNFNAQRKTFPLWGLEKKIINS</sequence>
<dbReference type="EMBL" id="JAIWYP010000001">
    <property type="protein sequence ID" value="KAH3894063.1"/>
    <property type="molecule type" value="Genomic_DNA"/>
</dbReference>
<comment type="caution">
    <text evidence="2">The sequence shown here is derived from an EMBL/GenBank/DDBJ whole genome shotgun (WGS) entry which is preliminary data.</text>
</comment>
<reference evidence="2" key="2">
    <citation type="submission" date="2020-11" db="EMBL/GenBank/DDBJ databases">
        <authorList>
            <person name="McCartney M.A."/>
            <person name="Auch B."/>
            <person name="Kono T."/>
            <person name="Mallez S."/>
            <person name="Becker A."/>
            <person name="Gohl D.M."/>
            <person name="Silverstein K.A.T."/>
            <person name="Koren S."/>
            <person name="Bechman K.B."/>
            <person name="Herman A."/>
            <person name="Abrahante J.E."/>
            <person name="Garbe J."/>
        </authorList>
    </citation>
    <scope>NUCLEOTIDE SEQUENCE</scope>
    <source>
        <strain evidence="2">Duluth1</strain>
        <tissue evidence="2">Whole animal</tissue>
    </source>
</reference>
<gene>
    <name evidence="2" type="ORF">DPMN_018220</name>
</gene>
<evidence type="ECO:0000256" key="1">
    <source>
        <dbReference type="SAM" id="MobiDB-lite"/>
    </source>
</evidence>
<reference evidence="2" key="1">
    <citation type="journal article" date="2019" name="bioRxiv">
        <title>The Genome of the Zebra Mussel, Dreissena polymorpha: A Resource for Invasive Species Research.</title>
        <authorList>
            <person name="McCartney M.A."/>
            <person name="Auch B."/>
            <person name="Kono T."/>
            <person name="Mallez S."/>
            <person name="Zhang Y."/>
            <person name="Obille A."/>
            <person name="Becker A."/>
            <person name="Abrahante J.E."/>
            <person name="Garbe J."/>
            <person name="Badalamenti J.P."/>
            <person name="Herman A."/>
            <person name="Mangelson H."/>
            <person name="Liachko I."/>
            <person name="Sullivan S."/>
            <person name="Sone E.D."/>
            <person name="Koren S."/>
            <person name="Silverstein K.A.T."/>
            <person name="Beckman K.B."/>
            <person name="Gohl D.M."/>
        </authorList>
    </citation>
    <scope>NUCLEOTIDE SEQUENCE</scope>
    <source>
        <strain evidence="2">Duluth1</strain>
        <tissue evidence="2">Whole animal</tissue>
    </source>
</reference>